<keyword evidence="7" id="KW-1185">Reference proteome</keyword>
<comment type="cofactor">
    <cofactor evidence="3">
        <name>pyridoxal 5'-phosphate</name>
        <dbReference type="ChEBI" id="CHEBI:597326"/>
    </cofactor>
</comment>
<dbReference type="HAMAP" id="MF_02087">
    <property type="entry name" value="PLP_homeostasis"/>
    <property type="match status" value="1"/>
</dbReference>
<feature type="modified residue" description="N6-(pyridoxal phosphate)lysine" evidence="2 3">
    <location>
        <position position="54"/>
    </location>
</feature>
<feature type="domain" description="Alanine racemase N-terminal" evidence="5">
    <location>
        <begin position="69"/>
        <end position="256"/>
    </location>
</feature>
<dbReference type="EMBL" id="ANOH01000403">
    <property type="protein sequence ID" value="EMI52829.1"/>
    <property type="molecule type" value="Genomic_DNA"/>
</dbReference>
<dbReference type="PATRIC" id="fig|1263870.3.peg.6083"/>
<dbReference type="PIRSF" id="PIRSF004848">
    <property type="entry name" value="YBL036c_PLPDEIII"/>
    <property type="match status" value="1"/>
</dbReference>
<comment type="function">
    <text evidence="2">Pyridoxal 5'-phosphate (PLP)-binding protein, which is involved in PLP homeostasis.</text>
</comment>
<dbReference type="AlphaFoldDB" id="M5TUW5"/>
<organism evidence="6 7">
    <name type="scientific">Rhodopirellula sallentina SM41</name>
    <dbReference type="NCBI Taxonomy" id="1263870"/>
    <lineage>
        <taxon>Bacteria</taxon>
        <taxon>Pseudomonadati</taxon>
        <taxon>Planctomycetota</taxon>
        <taxon>Planctomycetia</taxon>
        <taxon>Pirellulales</taxon>
        <taxon>Pirellulaceae</taxon>
        <taxon>Rhodopirellula</taxon>
    </lineage>
</organism>
<dbReference type="Gene3D" id="3.20.20.10">
    <property type="entry name" value="Alanine racemase"/>
    <property type="match status" value="1"/>
</dbReference>
<reference evidence="6 7" key="1">
    <citation type="journal article" date="2013" name="Mar. Genomics">
        <title>Expression of sulfatases in Rhodopirellula baltica and the diversity of sulfatases in the genus Rhodopirellula.</title>
        <authorList>
            <person name="Wegner C.E."/>
            <person name="Richter-Heitmann T."/>
            <person name="Klindworth A."/>
            <person name="Klockow C."/>
            <person name="Richter M."/>
            <person name="Achstetter T."/>
            <person name="Glockner F.O."/>
            <person name="Harder J."/>
        </authorList>
    </citation>
    <scope>NUCLEOTIDE SEQUENCE [LARGE SCALE GENOMIC DNA]</scope>
    <source>
        <strain evidence="6 7">SM41</strain>
    </source>
</reference>
<comment type="similarity">
    <text evidence="2 4">Belongs to the pyridoxal phosphate-binding protein YggS/PROSC family.</text>
</comment>
<dbReference type="CDD" id="cd00635">
    <property type="entry name" value="PLPDE_III_YBL036c_like"/>
    <property type="match status" value="1"/>
</dbReference>
<gene>
    <name evidence="6" type="ORF">RSSM_05741</name>
</gene>
<accession>M5TUW5</accession>
<evidence type="ECO:0000256" key="2">
    <source>
        <dbReference type="HAMAP-Rule" id="MF_02087"/>
    </source>
</evidence>
<evidence type="ECO:0000313" key="6">
    <source>
        <dbReference type="EMBL" id="EMI52829.1"/>
    </source>
</evidence>
<dbReference type="InterPro" id="IPR029066">
    <property type="entry name" value="PLP-binding_barrel"/>
</dbReference>
<dbReference type="Pfam" id="PF01168">
    <property type="entry name" value="Ala_racemase_N"/>
    <property type="match status" value="1"/>
</dbReference>
<keyword evidence="1 2" id="KW-0663">Pyridoxal phosphate</keyword>
<evidence type="ECO:0000256" key="3">
    <source>
        <dbReference type="PIRSR" id="PIRSR004848-1"/>
    </source>
</evidence>
<dbReference type="SUPFAM" id="SSF51419">
    <property type="entry name" value="PLP-binding barrel"/>
    <property type="match status" value="1"/>
</dbReference>
<evidence type="ECO:0000313" key="7">
    <source>
        <dbReference type="Proteomes" id="UP000011885"/>
    </source>
</evidence>
<dbReference type="InterPro" id="IPR011078">
    <property type="entry name" value="PyrdxlP_homeostasis"/>
</dbReference>
<name>M5TUW5_9BACT</name>
<sequence length="261" mass="28606">MAVEPVGFPQIACTPHEARARIKENWSRVCDEVSLAAAQSGRSFGEVRVVGVSKYVDAEITNLLVEAGCHDLGENRPQALMQKAKWFESTQAEQASKIRWHQIGHLQRNKVRRLIGLQPLIHSVDSERVLEEIHREALAQSLLVEVLIEVNVSGEEAKTGLPAEQTSGLFERHATRVASAGTQDAGARVTGLMAMAGWGTDPQAAQPQFSRLRELRDQMRGQTGWELPELSMGMSGDYQAAIAEGATMVRIGSSLFRGVLK</sequence>
<protein>
    <recommendedName>
        <fullName evidence="2">Pyridoxal phosphate homeostasis protein</fullName>
        <shortName evidence="2">PLP homeostasis protein</shortName>
    </recommendedName>
</protein>
<dbReference type="InterPro" id="IPR001608">
    <property type="entry name" value="Ala_racemase_N"/>
</dbReference>
<dbReference type="PANTHER" id="PTHR10146:SF14">
    <property type="entry name" value="PYRIDOXAL PHOSPHATE HOMEOSTASIS PROTEIN"/>
    <property type="match status" value="1"/>
</dbReference>
<proteinExistence type="inferred from homology"/>
<comment type="caution">
    <text evidence="6">The sequence shown here is derived from an EMBL/GenBank/DDBJ whole genome shotgun (WGS) entry which is preliminary data.</text>
</comment>
<dbReference type="OrthoDB" id="9804072at2"/>
<dbReference type="NCBIfam" id="TIGR00044">
    <property type="entry name" value="YggS family pyridoxal phosphate-dependent enzyme"/>
    <property type="match status" value="1"/>
</dbReference>
<dbReference type="Proteomes" id="UP000011885">
    <property type="component" value="Unassembled WGS sequence"/>
</dbReference>
<evidence type="ECO:0000256" key="4">
    <source>
        <dbReference type="RuleBase" id="RU004514"/>
    </source>
</evidence>
<dbReference type="PANTHER" id="PTHR10146">
    <property type="entry name" value="PROLINE SYNTHETASE CO-TRANSCRIBED BACTERIAL HOMOLOG PROTEIN"/>
    <property type="match status" value="1"/>
</dbReference>
<dbReference type="GO" id="GO:0030170">
    <property type="term" value="F:pyridoxal phosphate binding"/>
    <property type="evidence" value="ECO:0007669"/>
    <property type="project" value="UniProtKB-UniRule"/>
</dbReference>
<dbReference type="RefSeq" id="WP_008686798.1">
    <property type="nucleotide sequence ID" value="NZ_ANOH01000403.1"/>
</dbReference>
<evidence type="ECO:0000256" key="1">
    <source>
        <dbReference type="ARBA" id="ARBA00022898"/>
    </source>
</evidence>
<evidence type="ECO:0000259" key="5">
    <source>
        <dbReference type="Pfam" id="PF01168"/>
    </source>
</evidence>